<reference evidence="5" key="1">
    <citation type="submission" date="2020-02" db="EMBL/GenBank/DDBJ databases">
        <authorList>
            <person name="Meier V. D."/>
        </authorList>
    </citation>
    <scope>NUCLEOTIDE SEQUENCE</scope>
    <source>
        <strain evidence="5">AVDCRST_MAG57</strain>
    </source>
</reference>
<comment type="similarity">
    <text evidence="2">Belongs to the methyl-accepting chemotaxis (MCP) protein family.</text>
</comment>
<organism evidence="5">
    <name type="scientific">uncultured Blastococcus sp</name>
    <dbReference type="NCBI Taxonomy" id="217144"/>
    <lineage>
        <taxon>Bacteria</taxon>
        <taxon>Bacillati</taxon>
        <taxon>Actinomycetota</taxon>
        <taxon>Actinomycetes</taxon>
        <taxon>Geodermatophilales</taxon>
        <taxon>Geodermatophilaceae</taxon>
        <taxon>Blastococcus</taxon>
        <taxon>environmental samples</taxon>
    </lineage>
</organism>
<keyword evidence="1 3" id="KW-0807">Transducer</keyword>
<sequence length="152" mass="15597">EQTNLLALNATIEAARAGEAGKGFAVVANEVKDLAQETAKATEDISRRIEAIQADTSGAVEAIGQISAVIAQINDYQTTIASAVEEQTATTNEMSRSVAEAATGSTEIAANITGVAQAAASTTDGVGESQRAAVELARMSGELTELVGRFRV</sequence>
<evidence type="ECO:0000259" key="4">
    <source>
        <dbReference type="PROSITE" id="PS50111"/>
    </source>
</evidence>
<dbReference type="EMBL" id="CADCTI010000101">
    <property type="protein sequence ID" value="CAA9233346.1"/>
    <property type="molecule type" value="Genomic_DNA"/>
</dbReference>
<dbReference type="GO" id="GO:0016020">
    <property type="term" value="C:membrane"/>
    <property type="evidence" value="ECO:0007669"/>
    <property type="project" value="InterPro"/>
</dbReference>
<dbReference type="InterPro" id="IPR004090">
    <property type="entry name" value="Chemotax_Me-accpt_rcpt"/>
</dbReference>
<evidence type="ECO:0000256" key="3">
    <source>
        <dbReference type="PROSITE-ProRule" id="PRU00284"/>
    </source>
</evidence>
<dbReference type="InterPro" id="IPR004089">
    <property type="entry name" value="MCPsignal_dom"/>
</dbReference>
<feature type="domain" description="Methyl-accepting transducer" evidence="4">
    <location>
        <begin position="1"/>
        <end position="123"/>
    </location>
</feature>
<dbReference type="PANTHER" id="PTHR32089">
    <property type="entry name" value="METHYL-ACCEPTING CHEMOTAXIS PROTEIN MCPB"/>
    <property type="match status" value="1"/>
</dbReference>
<evidence type="ECO:0000256" key="1">
    <source>
        <dbReference type="ARBA" id="ARBA00023224"/>
    </source>
</evidence>
<dbReference type="GO" id="GO:0006935">
    <property type="term" value="P:chemotaxis"/>
    <property type="evidence" value="ECO:0007669"/>
    <property type="project" value="InterPro"/>
</dbReference>
<dbReference type="SUPFAM" id="SSF58104">
    <property type="entry name" value="Methyl-accepting chemotaxis protein (MCP) signaling domain"/>
    <property type="match status" value="1"/>
</dbReference>
<gene>
    <name evidence="5" type="ORF">AVDCRST_MAG57-1134</name>
</gene>
<dbReference type="PRINTS" id="PR00260">
    <property type="entry name" value="CHEMTRNSDUCR"/>
</dbReference>
<dbReference type="PANTHER" id="PTHR32089:SF112">
    <property type="entry name" value="LYSOZYME-LIKE PROTEIN-RELATED"/>
    <property type="match status" value="1"/>
</dbReference>
<evidence type="ECO:0000256" key="2">
    <source>
        <dbReference type="ARBA" id="ARBA00029447"/>
    </source>
</evidence>
<accession>A0A6J4HW36</accession>
<proteinExistence type="inferred from homology"/>
<dbReference type="PROSITE" id="PS50111">
    <property type="entry name" value="CHEMOTAXIS_TRANSDUC_2"/>
    <property type="match status" value="1"/>
</dbReference>
<dbReference type="GO" id="GO:0007165">
    <property type="term" value="P:signal transduction"/>
    <property type="evidence" value="ECO:0007669"/>
    <property type="project" value="UniProtKB-KW"/>
</dbReference>
<dbReference type="Pfam" id="PF00015">
    <property type="entry name" value="MCPsignal"/>
    <property type="match status" value="1"/>
</dbReference>
<dbReference type="GO" id="GO:0004888">
    <property type="term" value="F:transmembrane signaling receptor activity"/>
    <property type="evidence" value="ECO:0007669"/>
    <property type="project" value="InterPro"/>
</dbReference>
<feature type="non-terminal residue" evidence="5">
    <location>
        <position position="1"/>
    </location>
</feature>
<dbReference type="Gene3D" id="1.10.287.950">
    <property type="entry name" value="Methyl-accepting chemotaxis protein"/>
    <property type="match status" value="1"/>
</dbReference>
<evidence type="ECO:0000313" key="5">
    <source>
        <dbReference type="EMBL" id="CAA9233346.1"/>
    </source>
</evidence>
<name>A0A6J4HW36_9ACTN</name>
<protein>
    <submittedName>
        <fullName evidence="5">Methyl-accepting chemotaxis sensor/transducer protein</fullName>
    </submittedName>
</protein>
<dbReference type="SMART" id="SM00283">
    <property type="entry name" value="MA"/>
    <property type="match status" value="1"/>
</dbReference>
<dbReference type="AlphaFoldDB" id="A0A6J4HW36"/>